<comment type="caution">
    <text evidence="1">The sequence shown here is derived from an EMBL/GenBank/DDBJ whole genome shotgun (WGS) entry which is preliminary data.</text>
</comment>
<name>K0S981_THAOC</name>
<protein>
    <submittedName>
        <fullName evidence="1">Uncharacterized protein</fullName>
    </submittedName>
</protein>
<proteinExistence type="predicted"/>
<dbReference type="EMBL" id="AGNL01028075">
    <property type="protein sequence ID" value="EJK57481.1"/>
    <property type="molecule type" value="Genomic_DNA"/>
</dbReference>
<keyword evidence="2" id="KW-1185">Reference proteome</keyword>
<dbReference type="Proteomes" id="UP000266841">
    <property type="component" value="Unassembled WGS sequence"/>
</dbReference>
<organism evidence="1 2">
    <name type="scientific">Thalassiosira oceanica</name>
    <name type="common">Marine diatom</name>
    <dbReference type="NCBI Taxonomy" id="159749"/>
    <lineage>
        <taxon>Eukaryota</taxon>
        <taxon>Sar</taxon>
        <taxon>Stramenopiles</taxon>
        <taxon>Ochrophyta</taxon>
        <taxon>Bacillariophyta</taxon>
        <taxon>Coscinodiscophyceae</taxon>
        <taxon>Thalassiosirophycidae</taxon>
        <taxon>Thalassiosirales</taxon>
        <taxon>Thalassiosiraceae</taxon>
        <taxon>Thalassiosira</taxon>
    </lineage>
</organism>
<feature type="non-terminal residue" evidence="1">
    <location>
        <position position="1"/>
    </location>
</feature>
<reference evidence="1 2" key="1">
    <citation type="journal article" date="2012" name="Genome Biol.">
        <title>Genome and low-iron response of an oceanic diatom adapted to chronic iron limitation.</title>
        <authorList>
            <person name="Lommer M."/>
            <person name="Specht M."/>
            <person name="Roy A.S."/>
            <person name="Kraemer L."/>
            <person name="Andreson R."/>
            <person name="Gutowska M.A."/>
            <person name="Wolf J."/>
            <person name="Bergner S.V."/>
            <person name="Schilhabel M.B."/>
            <person name="Klostermeier U.C."/>
            <person name="Beiko R.G."/>
            <person name="Rosenstiel P."/>
            <person name="Hippler M."/>
            <person name="Laroche J."/>
        </authorList>
    </citation>
    <scope>NUCLEOTIDE SEQUENCE [LARGE SCALE GENOMIC DNA]</scope>
    <source>
        <strain evidence="1 2">CCMP1005</strain>
    </source>
</reference>
<accession>K0S981</accession>
<evidence type="ECO:0000313" key="2">
    <source>
        <dbReference type="Proteomes" id="UP000266841"/>
    </source>
</evidence>
<sequence>LPTPFHCLFPKLPEVVSAAATESTSIFCLGRSRSLYLASARAGLRGPHRKKDRPTES</sequence>
<dbReference type="AlphaFoldDB" id="K0S981"/>
<gene>
    <name evidence="1" type="ORF">THAOC_22467</name>
</gene>
<evidence type="ECO:0000313" key="1">
    <source>
        <dbReference type="EMBL" id="EJK57481.1"/>
    </source>
</evidence>